<keyword evidence="1" id="KW-0472">Membrane</keyword>
<sequence>MTNLNRPARLNRTLLALIGLALVAAGGFALATSLGWLALLDRTAPLAPGDDRPPTWVLYVTVVVAVALGLLFLRWLAAQAMRRPKTRTWRLEDDPSHGVTKLSAVAAVAPFESEIAAYPQVRSADATLSGPQDRPTLLVTVTAEPGTDLTALREHIVDDGVARLKQALDLAELPSVIEFRIAAEAAVRVI</sequence>
<evidence type="ECO:0008006" key="4">
    <source>
        <dbReference type="Google" id="ProtNLM"/>
    </source>
</evidence>
<gene>
    <name evidence="2" type="ORF">AMETH_3449</name>
</gene>
<dbReference type="PATRIC" id="fig|1068978.7.peg.3683"/>
<organism evidence="2 3">
    <name type="scientific">Amycolatopsis methanolica 239</name>
    <dbReference type="NCBI Taxonomy" id="1068978"/>
    <lineage>
        <taxon>Bacteria</taxon>
        <taxon>Bacillati</taxon>
        <taxon>Actinomycetota</taxon>
        <taxon>Actinomycetes</taxon>
        <taxon>Pseudonocardiales</taxon>
        <taxon>Pseudonocardiaceae</taxon>
        <taxon>Amycolatopsis</taxon>
        <taxon>Amycolatopsis methanolica group</taxon>
    </lineage>
</organism>
<dbReference type="Proteomes" id="UP000062973">
    <property type="component" value="Chromosome"/>
</dbReference>
<dbReference type="AlphaFoldDB" id="A0A076MWX6"/>
<keyword evidence="1" id="KW-0812">Transmembrane</keyword>
<evidence type="ECO:0000256" key="1">
    <source>
        <dbReference type="SAM" id="Phobius"/>
    </source>
</evidence>
<reference evidence="2 3" key="1">
    <citation type="submission" date="2014-07" db="EMBL/GenBank/DDBJ databases">
        <title>Whole Genome Sequence of the Amycolatopsis methanolica 239.</title>
        <authorList>
            <person name="Tang B."/>
        </authorList>
    </citation>
    <scope>NUCLEOTIDE SEQUENCE [LARGE SCALE GENOMIC DNA]</scope>
    <source>
        <strain evidence="2 3">239</strain>
    </source>
</reference>
<dbReference type="RefSeq" id="WP_017982377.1">
    <property type="nucleotide sequence ID" value="NZ_AQUL01000001.1"/>
</dbReference>
<feature type="transmembrane region" description="Helical" evidence="1">
    <location>
        <begin position="55"/>
        <end position="77"/>
    </location>
</feature>
<proteinExistence type="predicted"/>
<protein>
    <recommendedName>
        <fullName evidence="4">Alkaline shock response membrane anchor protein AmaP</fullName>
    </recommendedName>
</protein>
<name>A0A076MWX6_AMYME</name>
<dbReference type="eggNOG" id="ENOG503349P">
    <property type="taxonomic scope" value="Bacteria"/>
</dbReference>
<keyword evidence="3" id="KW-1185">Reference proteome</keyword>
<dbReference type="EMBL" id="CP009110">
    <property type="protein sequence ID" value="AIJ23541.1"/>
    <property type="molecule type" value="Genomic_DNA"/>
</dbReference>
<accession>A0A076MWX6</accession>
<evidence type="ECO:0000313" key="2">
    <source>
        <dbReference type="EMBL" id="AIJ23541.1"/>
    </source>
</evidence>
<dbReference type="HOGENOM" id="CLU_090638_0_0_11"/>
<dbReference type="OrthoDB" id="3363827at2"/>
<dbReference type="KEGG" id="amq:AMETH_3449"/>
<keyword evidence="1" id="KW-1133">Transmembrane helix</keyword>
<evidence type="ECO:0000313" key="3">
    <source>
        <dbReference type="Proteomes" id="UP000062973"/>
    </source>
</evidence>
<dbReference type="STRING" id="1068978.AMETH_3449"/>